<keyword evidence="1" id="KW-1133">Transmembrane helix</keyword>
<dbReference type="AlphaFoldDB" id="A0A923HE42"/>
<gene>
    <name evidence="2" type="ORF">H8K32_08275</name>
</gene>
<sequence>MSGIVNFALSLLVMLLIAAATLRHSRKLMNFAFATLVLSSFVGWYEYIFPAGIQPLFFFGTFALVMAICCFFYAVYTFEFIPHEDFD</sequence>
<accession>A0A923HE42</accession>
<keyword evidence="1" id="KW-0812">Transmembrane</keyword>
<evidence type="ECO:0000256" key="1">
    <source>
        <dbReference type="SAM" id="Phobius"/>
    </source>
</evidence>
<reference evidence="2" key="1">
    <citation type="submission" date="2020-08" db="EMBL/GenBank/DDBJ databases">
        <title>Novel species isolated from subtropical streams in China.</title>
        <authorList>
            <person name="Lu H."/>
        </authorList>
    </citation>
    <scope>NUCLEOTIDE SEQUENCE</scope>
    <source>
        <strain evidence="2">KACC 12607</strain>
    </source>
</reference>
<proteinExistence type="predicted"/>
<name>A0A923HE42_9BURK</name>
<evidence type="ECO:0000313" key="2">
    <source>
        <dbReference type="EMBL" id="MBC3862089.1"/>
    </source>
</evidence>
<keyword evidence="3" id="KW-1185">Reference proteome</keyword>
<feature type="transmembrane region" description="Helical" evidence="1">
    <location>
        <begin position="29"/>
        <end position="49"/>
    </location>
</feature>
<protein>
    <submittedName>
        <fullName evidence="2">Uncharacterized protein</fullName>
    </submittedName>
</protein>
<dbReference type="RefSeq" id="WP_186912007.1">
    <property type="nucleotide sequence ID" value="NZ_JACOFV010000006.1"/>
</dbReference>
<keyword evidence="1" id="KW-0472">Membrane</keyword>
<feature type="transmembrane region" description="Helical" evidence="1">
    <location>
        <begin position="56"/>
        <end position="76"/>
    </location>
</feature>
<organism evidence="2 3">
    <name type="scientific">Undibacterium jejuense</name>
    <dbReference type="NCBI Taxonomy" id="1344949"/>
    <lineage>
        <taxon>Bacteria</taxon>
        <taxon>Pseudomonadati</taxon>
        <taxon>Pseudomonadota</taxon>
        <taxon>Betaproteobacteria</taxon>
        <taxon>Burkholderiales</taxon>
        <taxon>Oxalobacteraceae</taxon>
        <taxon>Undibacterium</taxon>
    </lineage>
</organism>
<dbReference type="Proteomes" id="UP000634011">
    <property type="component" value="Unassembled WGS sequence"/>
</dbReference>
<evidence type="ECO:0000313" key="3">
    <source>
        <dbReference type="Proteomes" id="UP000634011"/>
    </source>
</evidence>
<dbReference type="EMBL" id="JACOFV010000006">
    <property type="protein sequence ID" value="MBC3862089.1"/>
    <property type="molecule type" value="Genomic_DNA"/>
</dbReference>
<comment type="caution">
    <text evidence="2">The sequence shown here is derived from an EMBL/GenBank/DDBJ whole genome shotgun (WGS) entry which is preliminary data.</text>
</comment>